<gene>
    <name evidence="1" type="ORF">JMJ77_000045</name>
</gene>
<dbReference type="AlphaFoldDB" id="A0A9P7R8M7"/>
<dbReference type="EMBL" id="JAESDN010000003">
    <property type="protein sequence ID" value="KAG7052950.1"/>
    <property type="molecule type" value="Genomic_DNA"/>
</dbReference>
<reference evidence="1" key="1">
    <citation type="submission" date="2021-05" db="EMBL/GenBank/DDBJ databases">
        <title>Comparative genomics of three Colletotrichum scovillei strains and genetic complementation revealed genes involved fungal growth and virulence on chili pepper.</title>
        <authorList>
            <person name="Hsieh D.-K."/>
            <person name="Chuang S.-C."/>
            <person name="Chen C.-Y."/>
            <person name="Chao Y.-T."/>
            <person name="Lu M.-Y.J."/>
            <person name="Lee M.-H."/>
            <person name="Shih M.-C."/>
        </authorList>
    </citation>
    <scope>NUCLEOTIDE SEQUENCE</scope>
    <source>
        <strain evidence="1">Coll-153</strain>
    </source>
</reference>
<sequence length="105" mass="11896">ELHGAKREPRHSGNIALSVPRQIDKSRSTDLLGMLCWHVDARCAMSIRRSSCRIYLRYFGCHDEFPESTNSFLIGHHTIRLNPLLTSIYCRGSIVSDPQGVDKKA</sequence>
<accession>A0A9P7R8M7</accession>
<feature type="non-terminal residue" evidence="1">
    <location>
        <position position="1"/>
    </location>
</feature>
<comment type="caution">
    <text evidence="1">The sequence shown here is derived from an EMBL/GenBank/DDBJ whole genome shotgun (WGS) entry which is preliminary data.</text>
</comment>
<keyword evidence="2" id="KW-1185">Reference proteome</keyword>
<dbReference type="Proteomes" id="UP000699042">
    <property type="component" value="Unassembled WGS sequence"/>
</dbReference>
<organism evidence="1 2">
    <name type="scientific">Colletotrichum scovillei</name>
    <dbReference type="NCBI Taxonomy" id="1209932"/>
    <lineage>
        <taxon>Eukaryota</taxon>
        <taxon>Fungi</taxon>
        <taxon>Dikarya</taxon>
        <taxon>Ascomycota</taxon>
        <taxon>Pezizomycotina</taxon>
        <taxon>Sordariomycetes</taxon>
        <taxon>Hypocreomycetidae</taxon>
        <taxon>Glomerellales</taxon>
        <taxon>Glomerellaceae</taxon>
        <taxon>Colletotrichum</taxon>
        <taxon>Colletotrichum acutatum species complex</taxon>
    </lineage>
</organism>
<protein>
    <submittedName>
        <fullName evidence="1">Uncharacterized protein</fullName>
    </submittedName>
</protein>
<proteinExistence type="predicted"/>
<evidence type="ECO:0000313" key="2">
    <source>
        <dbReference type="Proteomes" id="UP000699042"/>
    </source>
</evidence>
<evidence type="ECO:0000313" key="1">
    <source>
        <dbReference type="EMBL" id="KAG7052950.1"/>
    </source>
</evidence>
<name>A0A9P7R8M7_9PEZI</name>